<feature type="transmembrane region" description="Helical" evidence="6">
    <location>
        <begin position="20"/>
        <end position="47"/>
    </location>
</feature>
<dbReference type="InterPro" id="IPR036259">
    <property type="entry name" value="MFS_trans_sf"/>
</dbReference>
<dbReference type="EMBL" id="BSRI01000001">
    <property type="protein sequence ID" value="GLV53403.1"/>
    <property type="molecule type" value="Genomic_DNA"/>
</dbReference>
<reference evidence="8 9" key="1">
    <citation type="submission" date="2023-02" db="EMBL/GenBank/DDBJ databases">
        <title>Dictyobacter halimunensis sp. nov., a new member of the class Ktedonobacteria from forest soil in a geothermal area.</title>
        <authorList>
            <person name="Rachmania M.K."/>
            <person name="Ningsih F."/>
            <person name="Sakai Y."/>
            <person name="Yabe S."/>
            <person name="Yokota A."/>
            <person name="Sjamsuridzal W."/>
        </authorList>
    </citation>
    <scope>NUCLEOTIDE SEQUENCE [LARGE SCALE GENOMIC DNA]</scope>
    <source>
        <strain evidence="8 9">S3.2.2.5</strain>
    </source>
</reference>
<gene>
    <name evidence="8" type="ORF">KDH_02580</name>
</gene>
<evidence type="ECO:0000256" key="4">
    <source>
        <dbReference type="ARBA" id="ARBA00022989"/>
    </source>
</evidence>
<keyword evidence="4 6" id="KW-1133">Transmembrane helix</keyword>
<evidence type="ECO:0000256" key="1">
    <source>
        <dbReference type="ARBA" id="ARBA00004651"/>
    </source>
</evidence>
<feature type="transmembrane region" description="Helical" evidence="6">
    <location>
        <begin position="153"/>
        <end position="174"/>
    </location>
</feature>
<evidence type="ECO:0000256" key="3">
    <source>
        <dbReference type="ARBA" id="ARBA00022692"/>
    </source>
</evidence>
<name>A0ABQ6FHA3_9CHLR</name>
<dbReference type="InterPro" id="IPR020846">
    <property type="entry name" value="MFS_dom"/>
</dbReference>
<evidence type="ECO:0000256" key="5">
    <source>
        <dbReference type="ARBA" id="ARBA00023136"/>
    </source>
</evidence>
<feature type="transmembrane region" description="Helical" evidence="6">
    <location>
        <begin position="53"/>
        <end position="73"/>
    </location>
</feature>
<feature type="transmembrane region" description="Helical" evidence="6">
    <location>
        <begin position="383"/>
        <end position="403"/>
    </location>
</feature>
<keyword evidence="3 6" id="KW-0812">Transmembrane</keyword>
<dbReference type="PANTHER" id="PTHR23513:SF6">
    <property type="entry name" value="MAJOR FACILITATOR SUPERFAMILY ASSOCIATED DOMAIN-CONTAINING PROTEIN"/>
    <property type="match status" value="1"/>
</dbReference>
<keyword evidence="9" id="KW-1185">Reference proteome</keyword>
<evidence type="ECO:0000313" key="8">
    <source>
        <dbReference type="EMBL" id="GLV53403.1"/>
    </source>
</evidence>
<feature type="transmembrane region" description="Helical" evidence="6">
    <location>
        <begin position="80"/>
        <end position="103"/>
    </location>
</feature>
<feature type="transmembrane region" description="Helical" evidence="6">
    <location>
        <begin position="231"/>
        <end position="252"/>
    </location>
</feature>
<evidence type="ECO:0000313" key="9">
    <source>
        <dbReference type="Proteomes" id="UP001344906"/>
    </source>
</evidence>
<dbReference type="CDD" id="cd06173">
    <property type="entry name" value="MFS_MefA_like"/>
    <property type="match status" value="1"/>
</dbReference>
<dbReference type="PROSITE" id="PS50850">
    <property type="entry name" value="MFS"/>
    <property type="match status" value="1"/>
</dbReference>
<dbReference type="InterPro" id="IPR011701">
    <property type="entry name" value="MFS"/>
</dbReference>
<feature type="transmembrane region" description="Helical" evidence="6">
    <location>
        <begin position="258"/>
        <end position="280"/>
    </location>
</feature>
<dbReference type="Proteomes" id="UP001344906">
    <property type="component" value="Unassembled WGS sequence"/>
</dbReference>
<dbReference type="Pfam" id="PF07690">
    <property type="entry name" value="MFS_1"/>
    <property type="match status" value="1"/>
</dbReference>
<sequence>MEVSTIPKSLWRHSNFLKLWIGQTISSFGSAITALALPLTAIVILHATSDQMGILRAALSLPALLSLFFGVWVDRMRRRMLLILADTGRLLLLSSIPLIAWLGLLRIEYLYMIGLLIGVLTLLFDLSITSFLPSLVTREQLMDGNSKTQQSDALIAIVGPGAAGALIGLLTAPIAIVIDAISYLASVISLLLIHAPEEELQCRPVRRSIWLEIGEGIQALWATPILRDMTILSVLGALSLSIQQTIFLLFVVQDLKLTAFQVGLVLSTSGIAGLLGTLLVSRTVQRRGPGPTILLGQSLTALGAIVIALTGGSLPLILALLIGGQALFSLGVPFYSIPQLSLRQVMTPAHLLGRVNASRRFLVFSIIPLGALIGGLLGDRLGLRITLLISGLGMLLALFWVFFSSIRRAHEFPKSG</sequence>
<evidence type="ECO:0000256" key="6">
    <source>
        <dbReference type="SAM" id="Phobius"/>
    </source>
</evidence>
<evidence type="ECO:0000256" key="2">
    <source>
        <dbReference type="ARBA" id="ARBA00022475"/>
    </source>
</evidence>
<feature type="transmembrane region" description="Helical" evidence="6">
    <location>
        <begin position="109"/>
        <end position="132"/>
    </location>
</feature>
<proteinExistence type="predicted"/>
<keyword evidence="2" id="KW-1003">Cell membrane</keyword>
<dbReference type="PANTHER" id="PTHR23513">
    <property type="entry name" value="INTEGRAL MEMBRANE EFFLUX PROTEIN-RELATED"/>
    <property type="match status" value="1"/>
</dbReference>
<feature type="transmembrane region" description="Helical" evidence="6">
    <location>
        <begin position="358"/>
        <end position="377"/>
    </location>
</feature>
<comment type="subcellular location">
    <subcellularLocation>
        <location evidence="1">Cell membrane</location>
        <topology evidence="1">Multi-pass membrane protein</topology>
    </subcellularLocation>
</comment>
<feature type="domain" description="Major facilitator superfamily (MFS) profile" evidence="7">
    <location>
        <begin position="225"/>
        <end position="416"/>
    </location>
</feature>
<protein>
    <submittedName>
        <fullName evidence="8">MFS transporter</fullName>
    </submittedName>
</protein>
<evidence type="ECO:0000259" key="7">
    <source>
        <dbReference type="PROSITE" id="PS50850"/>
    </source>
</evidence>
<comment type="caution">
    <text evidence="8">The sequence shown here is derived from an EMBL/GenBank/DDBJ whole genome shotgun (WGS) entry which is preliminary data.</text>
</comment>
<organism evidence="8 9">
    <name type="scientific">Dictyobacter halimunensis</name>
    <dbReference type="NCBI Taxonomy" id="3026934"/>
    <lineage>
        <taxon>Bacteria</taxon>
        <taxon>Bacillati</taxon>
        <taxon>Chloroflexota</taxon>
        <taxon>Ktedonobacteria</taxon>
        <taxon>Ktedonobacterales</taxon>
        <taxon>Dictyobacteraceae</taxon>
        <taxon>Dictyobacter</taxon>
    </lineage>
</organism>
<accession>A0ABQ6FHA3</accession>
<dbReference type="Gene3D" id="1.20.1250.20">
    <property type="entry name" value="MFS general substrate transporter like domains"/>
    <property type="match status" value="2"/>
</dbReference>
<keyword evidence="5 6" id="KW-0472">Membrane</keyword>
<dbReference type="RefSeq" id="WP_338246988.1">
    <property type="nucleotide sequence ID" value="NZ_BSRI01000001.1"/>
</dbReference>
<dbReference type="SUPFAM" id="SSF103473">
    <property type="entry name" value="MFS general substrate transporter"/>
    <property type="match status" value="1"/>
</dbReference>